<reference evidence="7" key="1">
    <citation type="journal article" date="2008" name="Nat. Genet.">
        <title>The Pristionchus pacificus genome provides a unique perspective on nematode lifestyle and parasitism.</title>
        <authorList>
            <person name="Dieterich C."/>
            <person name="Clifton S.W."/>
            <person name="Schuster L.N."/>
            <person name="Chinwalla A."/>
            <person name="Delehaunty K."/>
            <person name="Dinkelacker I."/>
            <person name="Fulton L."/>
            <person name="Fulton R."/>
            <person name="Godfrey J."/>
            <person name="Minx P."/>
            <person name="Mitreva M."/>
            <person name="Roeseler W."/>
            <person name="Tian H."/>
            <person name="Witte H."/>
            <person name="Yang S.P."/>
            <person name="Wilson R.K."/>
            <person name="Sommer R.J."/>
        </authorList>
    </citation>
    <scope>NUCLEOTIDE SEQUENCE [LARGE SCALE GENOMIC DNA]</scope>
    <source>
        <strain evidence="7">PS312</strain>
    </source>
</reference>
<evidence type="ECO:0000256" key="3">
    <source>
        <dbReference type="ARBA" id="ARBA00022692"/>
    </source>
</evidence>
<comment type="similarity">
    <text evidence="2">Belongs to the UPF0057 (PMP3) family.</text>
</comment>
<name>A0A454Y4V5_PRIPA</name>
<gene>
    <name evidence="6" type="primary">WBGene00099414</name>
</gene>
<dbReference type="OrthoDB" id="5912871at2759"/>
<keyword evidence="3" id="KW-0812">Transmembrane</keyword>
<keyword evidence="4" id="KW-1133">Transmembrane helix</keyword>
<evidence type="ECO:0000256" key="5">
    <source>
        <dbReference type="ARBA" id="ARBA00023136"/>
    </source>
</evidence>
<evidence type="ECO:0000256" key="4">
    <source>
        <dbReference type="ARBA" id="ARBA00022989"/>
    </source>
</evidence>
<keyword evidence="5" id="KW-0472">Membrane</keyword>
<reference evidence="6" key="2">
    <citation type="submission" date="2022-06" db="UniProtKB">
        <authorList>
            <consortium name="EnsemblMetazoa"/>
        </authorList>
    </citation>
    <scope>IDENTIFICATION</scope>
    <source>
        <strain evidence="6">PS312</strain>
    </source>
</reference>
<accession>A0A8R1U7F9</accession>
<keyword evidence="7" id="KW-1185">Reference proteome</keyword>
<proteinExistence type="inferred from homology"/>
<evidence type="ECO:0000313" key="7">
    <source>
        <dbReference type="Proteomes" id="UP000005239"/>
    </source>
</evidence>
<comment type="subcellular location">
    <subcellularLocation>
        <location evidence="1">Membrane</location>
    </subcellularLocation>
</comment>
<dbReference type="InterPro" id="IPR000612">
    <property type="entry name" value="PMP3"/>
</dbReference>
<dbReference type="Proteomes" id="UP000005239">
    <property type="component" value="Unassembled WGS sequence"/>
</dbReference>
<organism evidence="6 7">
    <name type="scientific">Pristionchus pacificus</name>
    <name type="common">Parasitic nematode worm</name>
    <dbReference type="NCBI Taxonomy" id="54126"/>
    <lineage>
        <taxon>Eukaryota</taxon>
        <taxon>Metazoa</taxon>
        <taxon>Ecdysozoa</taxon>
        <taxon>Nematoda</taxon>
        <taxon>Chromadorea</taxon>
        <taxon>Rhabditida</taxon>
        <taxon>Rhabditina</taxon>
        <taxon>Diplogasteromorpha</taxon>
        <taxon>Diplogasteroidea</taxon>
        <taxon>Neodiplogasteridae</taxon>
        <taxon>Pristionchus</taxon>
    </lineage>
</organism>
<evidence type="ECO:0000313" key="6">
    <source>
        <dbReference type="EnsemblMetazoa" id="PPA09860.1"/>
    </source>
</evidence>
<accession>A0A454Y4V5</accession>
<dbReference type="Pfam" id="PF01679">
    <property type="entry name" value="Pmp3"/>
    <property type="match status" value="1"/>
</dbReference>
<dbReference type="EnsemblMetazoa" id="PPA09860.1">
    <property type="protein sequence ID" value="PPA09860.1"/>
    <property type="gene ID" value="WBGene00099414"/>
</dbReference>
<evidence type="ECO:0000256" key="1">
    <source>
        <dbReference type="ARBA" id="ARBA00004370"/>
    </source>
</evidence>
<dbReference type="AlphaFoldDB" id="A0A454Y4V5"/>
<evidence type="ECO:0000256" key="2">
    <source>
        <dbReference type="ARBA" id="ARBA00009530"/>
    </source>
</evidence>
<dbReference type="GO" id="GO:0016020">
    <property type="term" value="C:membrane"/>
    <property type="evidence" value="ECO:0007669"/>
    <property type="project" value="UniProtKB-SubCell"/>
</dbReference>
<sequence>MGCTKDVCINLLLCIFFVIPGVIHAWFVILFKDPINSYSPSTVVHVHHGAPLYNMSVN</sequence>
<protein>
    <submittedName>
        <fullName evidence="6">Uncharacterized protein</fullName>
    </submittedName>
</protein>